<protein>
    <submittedName>
        <fullName evidence="3">Uncharacterized protein</fullName>
    </submittedName>
</protein>
<proteinExistence type="predicted"/>
<feature type="region of interest" description="Disordered" evidence="1">
    <location>
        <begin position="66"/>
        <end position="88"/>
    </location>
</feature>
<evidence type="ECO:0000256" key="1">
    <source>
        <dbReference type="SAM" id="MobiDB-lite"/>
    </source>
</evidence>
<organism evidence="2 3">
    <name type="scientific">Ditylenchus dipsaci</name>
    <dbReference type="NCBI Taxonomy" id="166011"/>
    <lineage>
        <taxon>Eukaryota</taxon>
        <taxon>Metazoa</taxon>
        <taxon>Ecdysozoa</taxon>
        <taxon>Nematoda</taxon>
        <taxon>Chromadorea</taxon>
        <taxon>Rhabditida</taxon>
        <taxon>Tylenchina</taxon>
        <taxon>Tylenchomorpha</taxon>
        <taxon>Sphaerularioidea</taxon>
        <taxon>Anguinidae</taxon>
        <taxon>Anguininae</taxon>
        <taxon>Ditylenchus</taxon>
    </lineage>
</organism>
<keyword evidence="2" id="KW-1185">Reference proteome</keyword>
<sequence>METTGRRPMSNKLDDVTEQPKSDCEKLTENNNRMGLYIEGRQGREAAKAGFDFATQLMVLPTGLDRGKQFRGEGVLTAPSPKKKPAAG</sequence>
<evidence type="ECO:0000313" key="2">
    <source>
        <dbReference type="Proteomes" id="UP000887574"/>
    </source>
</evidence>
<dbReference type="WBParaSite" id="jg23290">
    <property type="protein sequence ID" value="jg23290"/>
    <property type="gene ID" value="jg23290"/>
</dbReference>
<feature type="region of interest" description="Disordered" evidence="1">
    <location>
        <begin position="1"/>
        <end position="26"/>
    </location>
</feature>
<dbReference type="Proteomes" id="UP000887574">
    <property type="component" value="Unplaced"/>
</dbReference>
<dbReference type="AlphaFoldDB" id="A0A915DSU7"/>
<feature type="compositionally biased region" description="Basic and acidic residues" evidence="1">
    <location>
        <begin position="12"/>
        <end position="26"/>
    </location>
</feature>
<evidence type="ECO:0000313" key="3">
    <source>
        <dbReference type="WBParaSite" id="jg23290"/>
    </source>
</evidence>
<reference evidence="3" key="1">
    <citation type="submission" date="2022-11" db="UniProtKB">
        <authorList>
            <consortium name="WormBaseParasite"/>
        </authorList>
    </citation>
    <scope>IDENTIFICATION</scope>
</reference>
<accession>A0A915DSU7</accession>
<name>A0A915DSU7_9BILA</name>